<name>A0A2C5XA88_9HYPO</name>
<dbReference type="OrthoDB" id="3238794at2759"/>
<protein>
    <submittedName>
        <fullName evidence="1">Uncharacterized protein</fullName>
    </submittedName>
</protein>
<sequence length="108" mass="12006">MKRVLETMQRARALAAASGSLHKRLPTTTSFVQRRHNHATTKPFTGISATRDGFLGHVSQTAQTLGQVSAHDFHGIVVDEGERASLAEHLGESDTLLLRPRLRQRVRR</sequence>
<proteinExistence type="predicted"/>
<dbReference type="EMBL" id="NJET01000035">
    <property type="protein sequence ID" value="PHH64149.1"/>
    <property type="molecule type" value="Genomic_DNA"/>
</dbReference>
<gene>
    <name evidence="1" type="ORF">CDD81_4896</name>
</gene>
<evidence type="ECO:0000313" key="1">
    <source>
        <dbReference type="EMBL" id="PHH64149.1"/>
    </source>
</evidence>
<dbReference type="AlphaFoldDB" id="A0A2C5XA88"/>
<dbReference type="Proteomes" id="UP000226192">
    <property type="component" value="Unassembled WGS sequence"/>
</dbReference>
<comment type="caution">
    <text evidence="1">The sequence shown here is derived from an EMBL/GenBank/DDBJ whole genome shotgun (WGS) entry which is preliminary data.</text>
</comment>
<organism evidence="1 2">
    <name type="scientific">Ophiocordyceps australis</name>
    <dbReference type="NCBI Taxonomy" id="1399860"/>
    <lineage>
        <taxon>Eukaryota</taxon>
        <taxon>Fungi</taxon>
        <taxon>Dikarya</taxon>
        <taxon>Ascomycota</taxon>
        <taxon>Pezizomycotina</taxon>
        <taxon>Sordariomycetes</taxon>
        <taxon>Hypocreomycetidae</taxon>
        <taxon>Hypocreales</taxon>
        <taxon>Ophiocordycipitaceae</taxon>
        <taxon>Ophiocordyceps</taxon>
    </lineage>
</organism>
<accession>A0A2C5XA88</accession>
<keyword evidence="2" id="KW-1185">Reference proteome</keyword>
<evidence type="ECO:0000313" key="2">
    <source>
        <dbReference type="Proteomes" id="UP000226192"/>
    </source>
</evidence>
<reference evidence="1 2" key="1">
    <citation type="submission" date="2017-06" db="EMBL/GenBank/DDBJ databases">
        <title>Ant-infecting Ophiocordyceps genomes reveal a high diversity of potential behavioral manipulation genes and a possible major role for enterotoxins.</title>
        <authorList>
            <person name="De Bekker C."/>
            <person name="Evans H.C."/>
            <person name="Brachmann A."/>
            <person name="Hughes D.P."/>
        </authorList>
    </citation>
    <scope>NUCLEOTIDE SEQUENCE [LARGE SCALE GENOMIC DNA]</scope>
    <source>
        <strain evidence="1 2">Map64</strain>
    </source>
</reference>
<dbReference type="STRING" id="1399860.A0A2C5XA88"/>